<keyword evidence="5" id="KW-1185">Reference proteome</keyword>
<gene>
    <name evidence="4" type="ORF">BTO15_03705</name>
</gene>
<name>A0ABN5F422_9FLAO</name>
<dbReference type="PANTHER" id="PTHR11851:SF224">
    <property type="entry name" value="PROCESSING PROTEASE"/>
    <property type="match status" value="1"/>
</dbReference>
<evidence type="ECO:0000313" key="4">
    <source>
        <dbReference type="EMBL" id="AUC21265.1"/>
    </source>
</evidence>
<feature type="domain" description="Peptidase M16 C-terminal" evidence="3">
    <location>
        <begin position="198"/>
        <end position="377"/>
    </location>
</feature>
<feature type="signal peptide" evidence="1">
    <location>
        <begin position="1"/>
        <end position="20"/>
    </location>
</feature>
<dbReference type="SUPFAM" id="SSF63411">
    <property type="entry name" value="LuxS/MPP-like metallohydrolase"/>
    <property type="match status" value="2"/>
</dbReference>
<evidence type="ECO:0000259" key="3">
    <source>
        <dbReference type="Pfam" id="PF05193"/>
    </source>
</evidence>
<keyword evidence="1" id="KW-0732">Signal</keyword>
<evidence type="ECO:0000259" key="2">
    <source>
        <dbReference type="Pfam" id="PF00675"/>
    </source>
</evidence>
<protein>
    <submittedName>
        <fullName evidence="4">Peptidase M16</fullName>
    </submittedName>
</protein>
<dbReference type="InterPro" id="IPR011249">
    <property type="entry name" value="Metalloenz_LuxS/M16"/>
</dbReference>
<evidence type="ECO:0000256" key="1">
    <source>
        <dbReference type="SAM" id="SignalP"/>
    </source>
</evidence>
<dbReference type="RefSeq" id="WP_208890457.1">
    <property type="nucleotide sequence ID" value="NZ_CP019336.1"/>
</dbReference>
<dbReference type="Gene3D" id="3.30.830.10">
    <property type="entry name" value="Metalloenzyme, LuxS/M16 peptidase-like"/>
    <property type="match status" value="2"/>
</dbReference>
<reference evidence="4 5" key="1">
    <citation type="submission" date="2017-02" db="EMBL/GenBank/DDBJ databases">
        <title>Trade-off between light-utilization and light-protection in marine flavobacteria.</title>
        <authorList>
            <person name="Kumagai Y."/>
            <person name="Yoshizawa S."/>
            <person name="Kogure K."/>
            <person name="Iwasaki W."/>
        </authorList>
    </citation>
    <scope>NUCLEOTIDE SEQUENCE [LARGE SCALE GENOMIC DNA]</scope>
    <source>
        <strain evidence="4 5">KCTC 23670</strain>
    </source>
</reference>
<dbReference type="Proteomes" id="UP000232721">
    <property type="component" value="Chromosome"/>
</dbReference>
<proteinExistence type="predicted"/>
<dbReference type="InterPro" id="IPR050361">
    <property type="entry name" value="MPP/UQCRC_Complex"/>
</dbReference>
<organism evidence="4 5">
    <name type="scientific">Polaribacter sejongensis</name>
    <dbReference type="NCBI Taxonomy" id="985043"/>
    <lineage>
        <taxon>Bacteria</taxon>
        <taxon>Pseudomonadati</taxon>
        <taxon>Bacteroidota</taxon>
        <taxon>Flavobacteriia</taxon>
        <taxon>Flavobacteriales</taxon>
        <taxon>Flavobacteriaceae</taxon>
    </lineage>
</organism>
<sequence length="682" mass="75362">MKKQIISLIALIAMSFATTAQIDRSQQPKPGPAPKVQLGKSEKFTLSNGLQVIMVENHKLPRASANLTIDNRPVVEGDKAGVSTIMGSLLGRGTENITKDEFNEKVDFLGAGVNFYSSGASARSLTKYFPEVLELMADGVKNSQFTQEEFDKEIKITLDGLKSDEKNVTSTARRVESALLYGKNHPYGEFIAKETVNNITLEDVKNNYNTYYKPNNAYLIIVGDINPKETKKLVKSLFKKWKKSDVPEVAFTKPENVSKTEINFINMPNAVQSEVVIANNIDLKLGDKDYYAALLANNILGGGGTARLFMNLREDKGYTYGSYSSVRQSKVAATFRASASVRNVVTDSSIVEIKKEIDKIRAEKVTEEELKNAKAQYVGNFVMDVQKPATAASFALNIARYNLPTDFYENYLTNINAVTAEDVQNAALKYFKSDEARIIVTGKAIDVLDNLEKTGYTINYFDKNGNTTEKPEMTIAIPEGVTASSVIDSYIDAIGGEDKLMAIESVSITSAAKVQGMDISLVTKTAAPNKSVVIVSGMGQVLQKMVFDGETGYQEARGNKKEMTAEEITKSKAKNTIIGELAYKEGELLRIEPLEDSKAYVIKYDDKEIFFDVKSGLKLQEVQVVKTPDGKEVRVPSTFSNYKEVKGVKFPFSMGQKMGPMDIKFEVTEIKINEGVTDEDFK</sequence>
<evidence type="ECO:0000313" key="5">
    <source>
        <dbReference type="Proteomes" id="UP000232721"/>
    </source>
</evidence>
<dbReference type="InterPro" id="IPR011765">
    <property type="entry name" value="Pept_M16_N"/>
</dbReference>
<dbReference type="Pfam" id="PF00675">
    <property type="entry name" value="Peptidase_M16"/>
    <property type="match status" value="1"/>
</dbReference>
<feature type="chain" id="PRO_5045117855" evidence="1">
    <location>
        <begin position="21"/>
        <end position="682"/>
    </location>
</feature>
<accession>A0ABN5F422</accession>
<feature type="domain" description="Peptidase M16 N-terminal" evidence="2">
    <location>
        <begin position="52"/>
        <end position="168"/>
    </location>
</feature>
<dbReference type="Pfam" id="PF05193">
    <property type="entry name" value="Peptidase_M16_C"/>
    <property type="match status" value="1"/>
</dbReference>
<dbReference type="EMBL" id="CP019336">
    <property type="protein sequence ID" value="AUC21265.1"/>
    <property type="molecule type" value="Genomic_DNA"/>
</dbReference>
<dbReference type="PANTHER" id="PTHR11851">
    <property type="entry name" value="METALLOPROTEASE"/>
    <property type="match status" value="1"/>
</dbReference>
<dbReference type="InterPro" id="IPR007863">
    <property type="entry name" value="Peptidase_M16_C"/>
</dbReference>